<keyword evidence="2 12" id="KW-0813">Transport</keyword>
<evidence type="ECO:0000256" key="4">
    <source>
        <dbReference type="ARBA" id="ARBA00022496"/>
    </source>
</evidence>
<dbReference type="AlphaFoldDB" id="A0A0C1DG78"/>
<evidence type="ECO:0000256" key="3">
    <source>
        <dbReference type="ARBA" id="ARBA00022452"/>
    </source>
</evidence>
<dbReference type="InterPro" id="IPR008969">
    <property type="entry name" value="CarboxyPept-like_regulatory"/>
</dbReference>
<keyword evidence="3 12" id="KW-1134">Transmembrane beta strand</keyword>
<dbReference type="Gene3D" id="2.40.170.20">
    <property type="entry name" value="TonB-dependent receptor, beta-barrel domain"/>
    <property type="match status" value="1"/>
</dbReference>
<comment type="similarity">
    <text evidence="12 13">Belongs to the TonB-dependent receptor family.</text>
</comment>
<proteinExistence type="inferred from homology"/>
<comment type="caution">
    <text evidence="17">The sequence shown here is derived from an EMBL/GenBank/DDBJ whole genome shotgun (WGS) entry which is preliminary data.</text>
</comment>
<feature type="domain" description="TonB-dependent receptor-like beta-barrel" evidence="15">
    <location>
        <begin position="441"/>
        <end position="930"/>
    </location>
</feature>
<dbReference type="Proteomes" id="UP000031246">
    <property type="component" value="Unassembled WGS sequence"/>
</dbReference>
<keyword evidence="4" id="KW-0410">Iron transport</keyword>
<dbReference type="PANTHER" id="PTHR32552:SF89">
    <property type="entry name" value="CATECHOLATE SIDEROPHORE RECEPTOR FIU"/>
    <property type="match status" value="1"/>
</dbReference>
<dbReference type="InterPro" id="IPR039426">
    <property type="entry name" value="TonB-dep_rcpt-like"/>
</dbReference>
<sequence>MKKNQLISLAIYAMRVSIYQILAIITFTCAAFAKNVGAQEFLNKAISIKADQTDIKTIIEKTEQLANVKFVYSPQLINSDRKISVNVVNQKLKYFLENSLKRYDVGYRIVKDQILLYSIPANNNLALLKAFEGIVTGKVTDSKGNAIPGVSVTVKGKTIGTTTDENGAFALKGLTVDSRVLVVRYVGYISKEVNLSPGNADENLNISLSEDNLQLESVMVTGGNPKKKLESSVALTSVSNKDITNRAPLNSTDLLKAIPGLTVESTGGDGPGNVWVRGFPQQGGYIFLGIQEDGLPLLPTGFNTNPSVDQYYKTDLTIQNIEAIRGGNASIIQANTPGAVVNNLSYVGADKQYGQFKFTTGFSQGLYRFDGNTGGKISDQVKYNIGGFYRTDNGVVDQGFNPANRGGQIKGNMTFNFKNNKGFIRLYGKYLNDKVQFLLTSYYPYDGTGKPTTYRDYNMASQSITPVQTDWSYNDPANGNHDFSLTDGIHTKLGSAGFQFNYLTDNGWQIVNNFRYQNTHTNATYTAPAGITARTSATPYYYPGGAVAPFVAGDYVITSNAQGQINSDVQIVDYLDLKKKVKNHSLNIGLGIHQYNRDDLRYAFRSFTEFKEHPSIILQSPTAAERTIQTKNTFIGDTRTLSAYAGDEIKISEKWRLDIGARIDNQNVKGDRPYYALNTNGTVNASASATPTILGYTAYNETLTNWAASVGANYKISNTSSIFARATKAYNAPNIGDYNASAYNAANIKKRPVYLGEVGFKYAKNNLAIFASGSYSAIKNVSLSINVPTTAAGTQALVAFGSTRTWSAEYEVSYKIAKPLSLRLTGTLQDSKYTDYEANTSGNAAVAAEFGNRIYSFTGNRTERVPVLNTELGANYDYKNFNLYVAANYVGSRFTSPSGSYELPGYVVMKAGAGYNFTKKVAIRFWADNLLNAKVLTEGDVRGDQFRDFSTVSPGQLMIGRTLLQRTFWGSLAYSF</sequence>
<dbReference type="GO" id="GO:0009279">
    <property type="term" value="C:cell outer membrane"/>
    <property type="evidence" value="ECO:0007669"/>
    <property type="project" value="UniProtKB-SubCell"/>
</dbReference>
<evidence type="ECO:0000256" key="12">
    <source>
        <dbReference type="PROSITE-ProRule" id="PRU01360"/>
    </source>
</evidence>
<evidence type="ECO:0000256" key="9">
    <source>
        <dbReference type="ARBA" id="ARBA00023077"/>
    </source>
</evidence>
<evidence type="ECO:0000256" key="7">
    <source>
        <dbReference type="ARBA" id="ARBA00023004"/>
    </source>
</evidence>
<keyword evidence="14" id="KW-1133">Transmembrane helix</keyword>
<dbReference type="Gene3D" id="2.170.130.10">
    <property type="entry name" value="TonB-dependent receptor, plug domain"/>
    <property type="match status" value="1"/>
</dbReference>
<dbReference type="PANTHER" id="PTHR32552">
    <property type="entry name" value="FERRICHROME IRON RECEPTOR-RELATED"/>
    <property type="match status" value="1"/>
</dbReference>
<keyword evidence="17" id="KW-0675">Receptor</keyword>
<dbReference type="GO" id="GO:0015344">
    <property type="term" value="F:siderophore uptake transmembrane transporter activity"/>
    <property type="evidence" value="ECO:0007669"/>
    <property type="project" value="TreeGrafter"/>
</dbReference>
<keyword evidence="8" id="KW-0406">Ion transport</keyword>
<dbReference type="Pfam" id="PF00593">
    <property type="entry name" value="TonB_dep_Rec_b-barrel"/>
    <property type="match status" value="1"/>
</dbReference>
<evidence type="ECO:0000256" key="13">
    <source>
        <dbReference type="RuleBase" id="RU003357"/>
    </source>
</evidence>
<dbReference type="PROSITE" id="PS52016">
    <property type="entry name" value="TONB_DEPENDENT_REC_3"/>
    <property type="match status" value="1"/>
</dbReference>
<evidence type="ECO:0000256" key="11">
    <source>
        <dbReference type="ARBA" id="ARBA00023237"/>
    </source>
</evidence>
<dbReference type="SUPFAM" id="SSF56935">
    <property type="entry name" value="Porins"/>
    <property type="match status" value="1"/>
</dbReference>
<dbReference type="EMBL" id="JSYN01000017">
    <property type="protein sequence ID" value="KIA92935.1"/>
    <property type="molecule type" value="Genomic_DNA"/>
</dbReference>
<dbReference type="OrthoDB" id="9782587at2"/>
<accession>A0A0C1DG78</accession>
<dbReference type="Pfam" id="PF13715">
    <property type="entry name" value="CarbopepD_reg_2"/>
    <property type="match status" value="1"/>
</dbReference>
<keyword evidence="10 12" id="KW-0472">Membrane</keyword>
<evidence type="ECO:0000313" key="18">
    <source>
        <dbReference type="Proteomes" id="UP000031246"/>
    </source>
</evidence>
<gene>
    <name evidence="17" type="ORF">OC25_14605</name>
</gene>
<evidence type="ECO:0000256" key="6">
    <source>
        <dbReference type="ARBA" id="ARBA00022729"/>
    </source>
</evidence>
<comment type="subcellular location">
    <subcellularLocation>
        <location evidence="1 12">Cell outer membrane</location>
        <topology evidence="1 12">Multi-pass membrane protein</topology>
    </subcellularLocation>
</comment>
<feature type="domain" description="TonB-dependent receptor plug" evidence="16">
    <location>
        <begin position="228"/>
        <end position="340"/>
    </location>
</feature>
<dbReference type="SUPFAM" id="SSF49464">
    <property type="entry name" value="Carboxypeptidase regulatory domain-like"/>
    <property type="match status" value="1"/>
</dbReference>
<keyword evidence="6" id="KW-0732">Signal</keyword>
<evidence type="ECO:0000256" key="1">
    <source>
        <dbReference type="ARBA" id="ARBA00004571"/>
    </source>
</evidence>
<evidence type="ECO:0000256" key="14">
    <source>
        <dbReference type="SAM" id="Phobius"/>
    </source>
</evidence>
<dbReference type="InterPro" id="IPR000531">
    <property type="entry name" value="Beta-barrel_TonB"/>
</dbReference>
<dbReference type="InterPro" id="IPR036942">
    <property type="entry name" value="Beta-barrel_TonB_sf"/>
</dbReference>
<evidence type="ECO:0000313" key="17">
    <source>
        <dbReference type="EMBL" id="KIA92935.1"/>
    </source>
</evidence>
<name>A0A0C1DG78_9SPHI</name>
<evidence type="ECO:0000259" key="16">
    <source>
        <dbReference type="Pfam" id="PF07715"/>
    </source>
</evidence>
<organism evidence="17 18">
    <name type="scientific">Pedobacter kyungheensis</name>
    <dbReference type="NCBI Taxonomy" id="1069985"/>
    <lineage>
        <taxon>Bacteria</taxon>
        <taxon>Pseudomonadati</taxon>
        <taxon>Bacteroidota</taxon>
        <taxon>Sphingobacteriia</taxon>
        <taxon>Sphingobacteriales</taxon>
        <taxon>Sphingobacteriaceae</taxon>
        <taxon>Pedobacter</taxon>
    </lineage>
</organism>
<evidence type="ECO:0000256" key="8">
    <source>
        <dbReference type="ARBA" id="ARBA00023065"/>
    </source>
</evidence>
<dbReference type="RefSeq" id="WP_039477374.1">
    <property type="nucleotide sequence ID" value="NZ_JSYN01000017.1"/>
</dbReference>
<evidence type="ECO:0000256" key="5">
    <source>
        <dbReference type="ARBA" id="ARBA00022692"/>
    </source>
</evidence>
<dbReference type="Gene3D" id="2.60.40.1120">
    <property type="entry name" value="Carboxypeptidase-like, regulatory domain"/>
    <property type="match status" value="1"/>
</dbReference>
<keyword evidence="9 13" id="KW-0798">TonB box</keyword>
<protein>
    <submittedName>
        <fullName evidence="17">TonB-dependent receptor</fullName>
    </submittedName>
</protein>
<dbReference type="InterPro" id="IPR012910">
    <property type="entry name" value="Plug_dom"/>
</dbReference>
<keyword evidence="18" id="KW-1185">Reference proteome</keyword>
<evidence type="ECO:0000259" key="15">
    <source>
        <dbReference type="Pfam" id="PF00593"/>
    </source>
</evidence>
<reference evidence="17 18" key="1">
    <citation type="submission" date="2014-10" db="EMBL/GenBank/DDBJ databases">
        <title>Pedobacter Kyungheensis.</title>
        <authorList>
            <person name="Anderson B.M."/>
            <person name="Newman J.D."/>
        </authorList>
    </citation>
    <scope>NUCLEOTIDE SEQUENCE [LARGE SCALE GENOMIC DNA]</scope>
    <source>
        <strain evidence="17 18">KACC 16221</strain>
    </source>
</reference>
<keyword evidence="7" id="KW-0408">Iron</keyword>
<keyword evidence="5 12" id="KW-0812">Transmembrane</keyword>
<feature type="transmembrane region" description="Helical" evidence="14">
    <location>
        <begin position="12"/>
        <end position="33"/>
    </location>
</feature>
<dbReference type="InterPro" id="IPR037066">
    <property type="entry name" value="Plug_dom_sf"/>
</dbReference>
<dbReference type="Pfam" id="PF07715">
    <property type="entry name" value="Plug"/>
    <property type="match status" value="1"/>
</dbReference>
<evidence type="ECO:0000256" key="2">
    <source>
        <dbReference type="ARBA" id="ARBA00022448"/>
    </source>
</evidence>
<evidence type="ECO:0000256" key="10">
    <source>
        <dbReference type="ARBA" id="ARBA00023136"/>
    </source>
</evidence>
<keyword evidence="11 12" id="KW-0998">Cell outer membrane</keyword>